<dbReference type="AlphaFoldDB" id="A0A8J7QCM8"/>
<evidence type="ECO:0000313" key="4">
    <source>
        <dbReference type="Proteomes" id="UP000664417"/>
    </source>
</evidence>
<evidence type="ECO:0000256" key="1">
    <source>
        <dbReference type="SAM" id="MobiDB-lite"/>
    </source>
</evidence>
<feature type="transmembrane region" description="Helical" evidence="2">
    <location>
        <begin position="30"/>
        <end position="50"/>
    </location>
</feature>
<feature type="region of interest" description="Disordered" evidence="1">
    <location>
        <begin position="1"/>
        <end position="24"/>
    </location>
</feature>
<dbReference type="Proteomes" id="UP000664417">
    <property type="component" value="Unassembled WGS sequence"/>
</dbReference>
<feature type="transmembrane region" description="Helical" evidence="2">
    <location>
        <begin position="56"/>
        <end position="75"/>
    </location>
</feature>
<keyword evidence="2" id="KW-0472">Membrane</keyword>
<evidence type="ECO:0000256" key="2">
    <source>
        <dbReference type="SAM" id="Phobius"/>
    </source>
</evidence>
<comment type="caution">
    <text evidence="3">The sequence shown here is derived from an EMBL/GenBank/DDBJ whole genome shotgun (WGS) entry which is preliminary data.</text>
</comment>
<gene>
    <name evidence="3" type="ORF">J3U88_22755</name>
</gene>
<sequence>MEDMPEAQNQENQGLEPEDRPQPDRVRYDNVWLGLGGGLIFLVFFSVLSLLFIELLAWWLAAGALVFFGSLFMGFRQFPRLALGLILSLGVYVILVVGGCILLIANLDFH</sequence>
<keyword evidence="2" id="KW-0812">Transmembrane</keyword>
<organism evidence="3 4">
    <name type="scientific">Acanthopleuribacter pedis</name>
    <dbReference type="NCBI Taxonomy" id="442870"/>
    <lineage>
        <taxon>Bacteria</taxon>
        <taxon>Pseudomonadati</taxon>
        <taxon>Acidobacteriota</taxon>
        <taxon>Holophagae</taxon>
        <taxon>Acanthopleuribacterales</taxon>
        <taxon>Acanthopleuribacteraceae</taxon>
        <taxon>Acanthopleuribacter</taxon>
    </lineage>
</organism>
<accession>A0A8J7QCM8</accession>
<keyword evidence="4" id="KW-1185">Reference proteome</keyword>
<keyword evidence="2" id="KW-1133">Transmembrane helix</keyword>
<dbReference type="RefSeq" id="WP_207861293.1">
    <property type="nucleotide sequence ID" value="NZ_JAFREP010000023.1"/>
</dbReference>
<evidence type="ECO:0000313" key="3">
    <source>
        <dbReference type="EMBL" id="MBO1321319.1"/>
    </source>
</evidence>
<name>A0A8J7QCM8_9BACT</name>
<reference evidence="3" key="1">
    <citation type="submission" date="2021-03" db="EMBL/GenBank/DDBJ databases">
        <authorList>
            <person name="Wang G."/>
        </authorList>
    </citation>
    <scope>NUCLEOTIDE SEQUENCE</scope>
    <source>
        <strain evidence="3">KCTC 12899</strain>
    </source>
</reference>
<dbReference type="EMBL" id="JAFREP010000023">
    <property type="protein sequence ID" value="MBO1321319.1"/>
    <property type="molecule type" value="Genomic_DNA"/>
</dbReference>
<protein>
    <submittedName>
        <fullName evidence="3">Uncharacterized protein</fullName>
    </submittedName>
</protein>
<proteinExistence type="predicted"/>
<feature type="transmembrane region" description="Helical" evidence="2">
    <location>
        <begin position="82"/>
        <end position="105"/>
    </location>
</feature>